<dbReference type="PANTHER" id="PTHR31088">
    <property type="entry name" value="MEMBRANE-ASSOCIATED PROTEIN VIPP1, CHLOROPLASTIC"/>
    <property type="match status" value="1"/>
</dbReference>
<dbReference type="EMBL" id="BSOO01000006">
    <property type="protein sequence ID" value="GLR47244.1"/>
    <property type="molecule type" value="Genomic_DNA"/>
</dbReference>
<feature type="coiled-coil region" evidence="2">
    <location>
        <begin position="100"/>
        <end position="134"/>
    </location>
</feature>
<keyword evidence="3" id="KW-1133">Transmembrane helix</keyword>
<evidence type="ECO:0000256" key="3">
    <source>
        <dbReference type="SAM" id="Phobius"/>
    </source>
</evidence>
<protein>
    <recommendedName>
        <fullName evidence="6">Phage shock protein A (PspA) family protein</fullName>
    </recommendedName>
</protein>
<comment type="similarity">
    <text evidence="1">Belongs to the PspA/Vipp/IM30 family.</text>
</comment>
<evidence type="ECO:0000256" key="1">
    <source>
        <dbReference type="ARBA" id="ARBA00043985"/>
    </source>
</evidence>
<accession>A0ABQ5Z900</accession>
<dbReference type="Proteomes" id="UP001156703">
    <property type="component" value="Unassembled WGS sequence"/>
</dbReference>
<dbReference type="Pfam" id="PF04012">
    <property type="entry name" value="PspA_IM30"/>
    <property type="match status" value="1"/>
</dbReference>
<keyword evidence="3" id="KW-0472">Membrane</keyword>
<proteinExistence type="inferred from homology"/>
<dbReference type="InterPro" id="IPR007157">
    <property type="entry name" value="PspA_VIPP1"/>
</dbReference>
<evidence type="ECO:0000256" key="2">
    <source>
        <dbReference type="SAM" id="Coils"/>
    </source>
</evidence>
<keyword evidence="2" id="KW-0175">Coiled coil</keyword>
<gene>
    <name evidence="4" type="ORF">GCM10007925_09550</name>
</gene>
<sequence length="296" mass="32664">MIEGVMGLLFGIFWIWVVIAGFKSVGRRIFGFVRQPTIWNRPIEARGIIWTTDGTPLIDSGRVVPTTVSNQPRELVRAPSDIWTPEERRTFGRKLASTPVASADAVVAEMQRELSKLVRNAADVEKNLAKWRGELFRIEAAQGDWQQRAELAVDKGRDALARAALEQKVKLEPRAQGLRADIGRMEELASGYVRDINALEAKLSESVRRQVLAESRLECAEDSVRARELVFGERTKSALSDLEQVERAADLAEGQAEALTIGGDPGLAGEFAALEKQDALDKELAALKAKRPRPAA</sequence>
<dbReference type="PANTHER" id="PTHR31088:SF6">
    <property type="entry name" value="PHAGE SHOCK PROTEIN A"/>
    <property type="match status" value="1"/>
</dbReference>
<dbReference type="RefSeq" id="WP_029940042.1">
    <property type="nucleotide sequence ID" value="NZ_JONN01000001.1"/>
</dbReference>
<evidence type="ECO:0000313" key="5">
    <source>
        <dbReference type="Proteomes" id="UP001156703"/>
    </source>
</evidence>
<keyword evidence="5" id="KW-1185">Reference proteome</keyword>
<reference evidence="5" key="1">
    <citation type="journal article" date="2019" name="Int. J. Syst. Evol. Microbiol.">
        <title>The Global Catalogue of Microorganisms (GCM) 10K type strain sequencing project: providing services to taxonomists for standard genome sequencing and annotation.</title>
        <authorList>
            <consortium name="The Broad Institute Genomics Platform"/>
            <consortium name="The Broad Institute Genome Sequencing Center for Infectious Disease"/>
            <person name="Wu L."/>
            <person name="Ma J."/>
        </authorList>
    </citation>
    <scope>NUCLEOTIDE SEQUENCE [LARGE SCALE GENOMIC DNA]</scope>
    <source>
        <strain evidence="5">NBRC 102146</strain>
    </source>
</reference>
<evidence type="ECO:0000313" key="4">
    <source>
        <dbReference type="EMBL" id="GLR47244.1"/>
    </source>
</evidence>
<comment type="caution">
    <text evidence="4">The sequence shown here is derived from an EMBL/GenBank/DDBJ whole genome shotgun (WGS) entry which is preliminary data.</text>
</comment>
<evidence type="ECO:0008006" key="6">
    <source>
        <dbReference type="Google" id="ProtNLM"/>
    </source>
</evidence>
<organism evidence="4 5">
    <name type="scientific">Sphingomonas astaxanthinifaciens DSM 22298</name>
    <dbReference type="NCBI Taxonomy" id="1123267"/>
    <lineage>
        <taxon>Bacteria</taxon>
        <taxon>Pseudomonadati</taxon>
        <taxon>Pseudomonadota</taxon>
        <taxon>Alphaproteobacteria</taxon>
        <taxon>Sphingomonadales</taxon>
        <taxon>Sphingomonadaceae</taxon>
        <taxon>Sphingomonas</taxon>
    </lineage>
</organism>
<keyword evidence="3" id="KW-0812">Transmembrane</keyword>
<name>A0ABQ5Z900_9SPHN</name>
<feature type="transmembrane region" description="Helical" evidence="3">
    <location>
        <begin position="6"/>
        <end position="25"/>
    </location>
</feature>